<sequence>MTDFLRPDFSKNSKYFPALTKPMLPDDTFKGKIAFITGGGTGLGKNMALTLSKLGAQVFIISRKENVLRTTAEEINLITNNKVAYYPADIRMPDQIEKSIDHCIQTLGGLPSLIVNNAAGNFISPTERLSPNAVKTIVDIVLLGTLNTTLALGKRLIKEGQGAAFLNIITSYAETGSGFVVPSACAKAGVVAMTKSLASEWSKYGMRFNGISPGPIYTEGAFSRLDPTGTFVENIKNKIPIGRLGEKEELSNLACYLLSDFSNWLTGQVIDFDGGELTFSSGEFNGLYSVSKDEWDQMEQMIRKTNSKL</sequence>
<dbReference type="EMBL" id="CAJNOC010000067">
    <property type="protein sequence ID" value="CAF0711652.1"/>
    <property type="molecule type" value="Genomic_DNA"/>
</dbReference>
<dbReference type="CDD" id="cd05369">
    <property type="entry name" value="TER_DECR_SDR_a"/>
    <property type="match status" value="1"/>
</dbReference>
<dbReference type="AlphaFoldDB" id="A0A813M648"/>
<dbReference type="GO" id="GO:0006635">
    <property type="term" value="P:fatty acid beta-oxidation"/>
    <property type="evidence" value="ECO:0007669"/>
    <property type="project" value="TreeGrafter"/>
</dbReference>
<evidence type="ECO:0000313" key="2">
    <source>
        <dbReference type="EMBL" id="CAF0711652.1"/>
    </source>
</evidence>
<evidence type="ECO:0000313" key="3">
    <source>
        <dbReference type="Proteomes" id="UP000663879"/>
    </source>
</evidence>
<keyword evidence="3" id="KW-1185">Reference proteome</keyword>
<name>A0A813M648_9BILA</name>
<dbReference type="PANTHER" id="PTHR43658:SF8">
    <property type="entry name" value="17-BETA-HYDROXYSTEROID DEHYDROGENASE 14-RELATED"/>
    <property type="match status" value="1"/>
</dbReference>
<dbReference type="PANTHER" id="PTHR43658">
    <property type="entry name" value="SHORT-CHAIN DEHYDROGENASE/REDUCTASE"/>
    <property type="match status" value="1"/>
</dbReference>
<dbReference type="InterPro" id="IPR036291">
    <property type="entry name" value="NAD(P)-bd_dom_sf"/>
</dbReference>
<dbReference type="GO" id="GO:0008670">
    <property type="term" value="F:2,4-dienoyl-CoA reductase (NADPH) activity"/>
    <property type="evidence" value="ECO:0007669"/>
    <property type="project" value="TreeGrafter"/>
</dbReference>
<organism evidence="2 3">
    <name type="scientific">Brachionus calyciflorus</name>
    <dbReference type="NCBI Taxonomy" id="104777"/>
    <lineage>
        <taxon>Eukaryota</taxon>
        <taxon>Metazoa</taxon>
        <taxon>Spiralia</taxon>
        <taxon>Gnathifera</taxon>
        <taxon>Rotifera</taxon>
        <taxon>Eurotatoria</taxon>
        <taxon>Monogononta</taxon>
        <taxon>Pseudotrocha</taxon>
        <taxon>Ploima</taxon>
        <taxon>Brachionidae</taxon>
        <taxon>Brachionus</taxon>
    </lineage>
</organism>
<dbReference type="Pfam" id="PF13561">
    <property type="entry name" value="adh_short_C2"/>
    <property type="match status" value="1"/>
</dbReference>
<dbReference type="SUPFAM" id="SSF51735">
    <property type="entry name" value="NAD(P)-binding Rossmann-fold domains"/>
    <property type="match status" value="1"/>
</dbReference>
<reference evidence="2" key="1">
    <citation type="submission" date="2021-02" db="EMBL/GenBank/DDBJ databases">
        <authorList>
            <person name="Nowell W R."/>
        </authorList>
    </citation>
    <scope>NUCLEOTIDE SEQUENCE</scope>
    <source>
        <strain evidence="2">Ploen Becks lab</strain>
    </source>
</reference>
<proteinExistence type="predicted"/>
<gene>
    <name evidence="2" type="ORF">OXX778_LOCUS1127</name>
</gene>
<protein>
    <recommendedName>
        <fullName evidence="4">2,4-dienoyl-CoA reductase, mitochondrial</fullName>
    </recommendedName>
</protein>
<keyword evidence="1" id="KW-0560">Oxidoreductase</keyword>
<evidence type="ECO:0008006" key="4">
    <source>
        <dbReference type="Google" id="ProtNLM"/>
    </source>
</evidence>
<dbReference type="Proteomes" id="UP000663879">
    <property type="component" value="Unassembled WGS sequence"/>
</dbReference>
<dbReference type="Gene3D" id="3.40.50.720">
    <property type="entry name" value="NAD(P)-binding Rossmann-like Domain"/>
    <property type="match status" value="1"/>
</dbReference>
<evidence type="ECO:0000256" key="1">
    <source>
        <dbReference type="ARBA" id="ARBA00023002"/>
    </source>
</evidence>
<dbReference type="GO" id="GO:0005739">
    <property type="term" value="C:mitochondrion"/>
    <property type="evidence" value="ECO:0007669"/>
    <property type="project" value="TreeGrafter"/>
</dbReference>
<dbReference type="InterPro" id="IPR002347">
    <property type="entry name" value="SDR_fam"/>
</dbReference>
<dbReference type="OrthoDB" id="1888931at2759"/>
<comment type="caution">
    <text evidence="2">The sequence shown here is derived from an EMBL/GenBank/DDBJ whole genome shotgun (WGS) entry which is preliminary data.</text>
</comment>
<dbReference type="PRINTS" id="PR00081">
    <property type="entry name" value="GDHRDH"/>
</dbReference>
<accession>A0A813M648</accession>